<keyword evidence="1" id="KW-0433">Leucine-rich repeat</keyword>
<feature type="region of interest" description="Disordered" evidence="3">
    <location>
        <begin position="306"/>
        <end position="336"/>
    </location>
</feature>
<gene>
    <name evidence="4" type="ORF">BCR34DRAFT_587948</name>
</gene>
<keyword evidence="5" id="KW-1185">Reference proteome</keyword>
<dbReference type="Gene3D" id="3.80.10.10">
    <property type="entry name" value="Ribonuclease Inhibitor"/>
    <property type="match status" value="1"/>
</dbReference>
<evidence type="ECO:0000256" key="1">
    <source>
        <dbReference type="ARBA" id="ARBA00022614"/>
    </source>
</evidence>
<sequence>MAGGSRPKTAHQRNSDLGASSEHMRSSPPRFLDDAEASSPASSEPALFSSDGPMENAGLDNYEHPRKKRKYTNLWDTRAPEPTKKSKLSRNIDSGVWLHSDESHDDNAAHDLPTSPKPMFGLDGTSDQFDGPGDQLPPYVGNATRGFADIQSPSTLSEFQVDQLPLPEYLAHHIIEKGLAAPYCESYDLSDINLEDSHLEPLSRLSTLIKPPLNFGPSVPGEEYYRSMHPSIFLNLGKNMLCHTSPSLFCLEHLTSLLLPDNKISELPPQIGQLKNLTLLDVRNNRLESLPPELLDLLTPCPTLKRLTTSGNPLREKGPDPRDVMNADNTNQNTLPGSHLERMQRIQEMAKNPPESVNPQAALWVLHTLEQLEAGFGYDALNHERGFPMCLIPKLIETTRPRETDFTGNTPPSYYDESGRVVPGSPAQSSMTCEDVVIKTKSGTWWHGPPSGVKPQDNWSGWFSRPDSPTAEIPSLFLLAAKTALEHLSPTEARAMMGNHYGDIPQFDTICGAAARNRESVFDGFRNCYQCGKRFVVPRAEWLEFWYLAGDFLPFRVQVCSWRCVPDSVAEL</sequence>
<keyword evidence="2" id="KW-0677">Repeat</keyword>
<proteinExistence type="predicted"/>
<dbReference type="PANTHER" id="PTHR48051">
    <property type="match status" value="1"/>
</dbReference>
<dbReference type="PROSITE" id="PS51450">
    <property type="entry name" value="LRR"/>
    <property type="match status" value="2"/>
</dbReference>
<dbReference type="InterPro" id="IPR003591">
    <property type="entry name" value="Leu-rich_rpt_typical-subtyp"/>
</dbReference>
<evidence type="ECO:0000313" key="5">
    <source>
        <dbReference type="Proteomes" id="UP000193144"/>
    </source>
</evidence>
<feature type="compositionally biased region" description="Polar residues" evidence="3">
    <location>
        <begin position="327"/>
        <end position="336"/>
    </location>
</feature>
<dbReference type="InterPro" id="IPR032675">
    <property type="entry name" value="LRR_dom_sf"/>
</dbReference>
<accession>A0A1Y1ZMN8</accession>
<evidence type="ECO:0000313" key="4">
    <source>
        <dbReference type="EMBL" id="ORY11454.1"/>
    </source>
</evidence>
<name>A0A1Y1ZMN8_9PLEO</name>
<protein>
    <submittedName>
        <fullName evidence="4">Uncharacterized protein</fullName>
    </submittedName>
</protein>
<dbReference type="AlphaFoldDB" id="A0A1Y1ZMN8"/>
<dbReference type="Proteomes" id="UP000193144">
    <property type="component" value="Unassembled WGS sequence"/>
</dbReference>
<organism evidence="4 5">
    <name type="scientific">Clohesyomyces aquaticus</name>
    <dbReference type="NCBI Taxonomy" id="1231657"/>
    <lineage>
        <taxon>Eukaryota</taxon>
        <taxon>Fungi</taxon>
        <taxon>Dikarya</taxon>
        <taxon>Ascomycota</taxon>
        <taxon>Pezizomycotina</taxon>
        <taxon>Dothideomycetes</taxon>
        <taxon>Pleosporomycetidae</taxon>
        <taxon>Pleosporales</taxon>
        <taxon>Lindgomycetaceae</taxon>
        <taxon>Clohesyomyces</taxon>
    </lineage>
</organism>
<dbReference type="InterPro" id="IPR050216">
    <property type="entry name" value="LRR_domain-containing"/>
</dbReference>
<feature type="compositionally biased region" description="Basic and acidic residues" evidence="3">
    <location>
        <begin position="314"/>
        <end position="325"/>
    </location>
</feature>
<evidence type="ECO:0000256" key="2">
    <source>
        <dbReference type="ARBA" id="ARBA00022737"/>
    </source>
</evidence>
<feature type="region of interest" description="Disordered" evidence="3">
    <location>
        <begin position="402"/>
        <end position="428"/>
    </location>
</feature>
<dbReference type="STRING" id="1231657.A0A1Y1ZMN8"/>
<comment type="caution">
    <text evidence="4">The sequence shown here is derived from an EMBL/GenBank/DDBJ whole genome shotgun (WGS) entry which is preliminary data.</text>
</comment>
<feature type="region of interest" description="Disordered" evidence="3">
    <location>
        <begin position="1"/>
        <end position="90"/>
    </location>
</feature>
<reference evidence="4 5" key="1">
    <citation type="submission" date="2016-07" db="EMBL/GenBank/DDBJ databases">
        <title>Pervasive Adenine N6-methylation of Active Genes in Fungi.</title>
        <authorList>
            <consortium name="DOE Joint Genome Institute"/>
            <person name="Mondo S.J."/>
            <person name="Dannebaum R.O."/>
            <person name="Kuo R.C."/>
            <person name="Labutti K."/>
            <person name="Haridas S."/>
            <person name="Kuo A."/>
            <person name="Salamov A."/>
            <person name="Ahrendt S.R."/>
            <person name="Lipzen A."/>
            <person name="Sullivan W."/>
            <person name="Andreopoulos W.B."/>
            <person name="Clum A."/>
            <person name="Lindquist E."/>
            <person name="Daum C."/>
            <person name="Ramamoorthy G.K."/>
            <person name="Gryganskyi A."/>
            <person name="Culley D."/>
            <person name="Magnuson J.K."/>
            <person name="James T.Y."/>
            <person name="O'Malley M.A."/>
            <person name="Stajich J.E."/>
            <person name="Spatafora J.W."/>
            <person name="Visel A."/>
            <person name="Grigoriev I.V."/>
        </authorList>
    </citation>
    <scope>NUCLEOTIDE SEQUENCE [LARGE SCALE GENOMIC DNA]</scope>
    <source>
        <strain evidence="4 5">CBS 115471</strain>
    </source>
</reference>
<dbReference type="GO" id="GO:0005737">
    <property type="term" value="C:cytoplasm"/>
    <property type="evidence" value="ECO:0007669"/>
    <property type="project" value="TreeGrafter"/>
</dbReference>
<feature type="compositionally biased region" description="Low complexity" evidence="3">
    <location>
        <begin position="37"/>
        <end position="50"/>
    </location>
</feature>
<dbReference type="OrthoDB" id="1517790at2759"/>
<evidence type="ECO:0000256" key="3">
    <source>
        <dbReference type="SAM" id="MobiDB-lite"/>
    </source>
</evidence>
<dbReference type="SMART" id="SM00369">
    <property type="entry name" value="LRR_TYP"/>
    <property type="match status" value="2"/>
</dbReference>
<dbReference type="InterPro" id="IPR001611">
    <property type="entry name" value="Leu-rich_rpt"/>
</dbReference>
<dbReference type="PANTHER" id="PTHR48051:SF1">
    <property type="entry name" value="RAS SUPPRESSOR PROTEIN 1"/>
    <property type="match status" value="1"/>
</dbReference>
<dbReference type="SUPFAM" id="SSF52075">
    <property type="entry name" value="Outer arm dynein light chain 1"/>
    <property type="match status" value="1"/>
</dbReference>
<dbReference type="EMBL" id="MCFA01000061">
    <property type="protein sequence ID" value="ORY11454.1"/>
    <property type="molecule type" value="Genomic_DNA"/>
</dbReference>